<dbReference type="Proteomes" id="UP000294508">
    <property type="component" value="Unassembled WGS sequence"/>
</dbReference>
<dbReference type="EMBL" id="SLWN01000008">
    <property type="protein sequence ID" value="TCO24663.1"/>
    <property type="molecule type" value="Genomic_DNA"/>
</dbReference>
<name>A0A4R2HCR9_9ACTN</name>
<feature type="compositionally biased region" description="Low complexity" evidence="1">
    <location>
        <begin position="279"/>
        <end position="293"/>
    </location>
</feature>
<dbReference type="RefSeq" id="WP_132211488.1">
    <property type="nucleotide sequence ID" value="NZ_SLWN01000008.1"/>
</dbReference>
<gene>
    <name evidence="2" type="ORF">EV652_108195</name>
</gene>
<keyword evidence="3" id="KW-1185">Reference proteome</keyword>
<organism evidence="2 3">
    <name type="scientific">Kribbella steppae</name>
    <dbReference type="NCBI Taxonomy" id="2512223"/>
    <lineage>
        <taxon>Bacteria</taxon>
        <taxon>Bacillati</taxon>
        <taxon>Actinomycetota</taxon>
        <taxon>Actinomycetes</taxon>
        <taxon>Propionibacteriales</taxon>
        <taxon>Kribbellaceae</taxon>
        <taxon>Kribbella</taxon>
    </lineage>
</organism>
<sequence>MTATLVAAPAATSLEDLLTRSGPEAVALSGAAQSAWNGQVIEATGEVLGLAHWDGTLYLGDSILDPLRQMYERSGEKQPMPDLVRYRESLATILHEQAHFLGPAGATQEAARGAFTRPGGRQLEEGVAEAWAQDHLNDFLTRLGVDKVAPGINDVKGGGYYPAFVPAVRILTTDLENRAGLNRGEVLNALNRQTAEGQLPLLVTLHYNSSRLPELDSPAEAAEVRGRLETLLRDGLPQLDAFELLPPGFAAARSRSTTGALLDRLHTELKAAESDRFPHPTACALPAPAPTTASRLIPSPHHTALSGLAPPTNHSGSAAPGSARSPDRRAAPAKDLAR</sequence>
<proteinExistence type="predicted"/>
<feature type="region of interest" description="Disordered" evidence="1">
    <location>
        <begin position="278"/>
        <end position="338"/>
    </location>
</feature>
<feature type="compositionally biased region" description="Basic and acidic residues" evidence="1">
    <location>
        <begin position="325"/>
        <end position="338"/>
    </location>
</feature>
<reference evidence="2 3" key="1">
    <citation type="journal article" date="2015" name="Stand. Genomic Sci.">
        <title>Genomic Encyclopedia of Bacterial and Archaeal Type Strains, Phase III: the genomes of soil and plant-associated and newly described type strains.</title>
        <authorList>
            <person name="Whitman W.B."/>
            <person name="Woyke T."/>
            <person name="Klenk H.P."/>
            <person name="Zhou Y."/>
            <person name="Lilburn T.G."/>
            <person name="Beck B.J."/>
            <person name="De Vos P."/>
            <person name="Vandamme P."/>
            <person name="Eisen J.A."/>
            <person name="Garrity G."/>
            <person name="Hugenholtz P."/>
            <person name="Kyrpides N.C."/>
        </authorList>
    </citation>
    <scope>NUCLEOTIDE SEQUENCE [LARGE SCALE GENOMIC DNA]</scope>
    <source>
        <strain evidence="2 3">VKM Ac-2572</strain>
    </source>
</reference>
<evidence type="ECO:0000256" key="1">
    <source>
        <dbReference type="SAM" id="MobiDB-lite"/>
    </source>
</evidence>
<feature type="compositionally biased region" description="Low complexity" evidence="1">
    <location>
        <begin position="315"/>
        <end position="324"/>
    </location>
</feature>
<comment type="caution">
    <text evidence="2">The sequence shown here is derived from an EMBL/GenBank/DDBJ whole genome shotgun (WGS) entry which is preliminary data.</text>
</comment>
<accession>A0A4R2HCR9</accession>
<dbReference type="AlphaFoldDB" id="A0A4R2HCR9"/>
<dbReference type="OrthoDB" id="3812884at2"/>
<evidence type="ECO:0000313" key="3">
    <source>
        <dbReference type="Proteomes" id="UP000294508"/>
    </source>
</evidence>
<evidence type="ECO:0000313" key="2">
    <source>
        <dbReference type="EMBL" id="TCO24663.1"/>
    </source>
</evidence>
<protein>
    <submittedName>
        <fullName evidence="2">Uncharacterized protein</fullName>
    </submittedName>
</protein>